<dbReference type="AlphaFoldDB" id="A0A1V3XZ00"/>
<organism evidence="2 3">
    <name type="scientific">Mycobacterium kansasii</name>
    <dbReference type="NCBI Taxonomy" id="1768"/>
    <lineage>
        <taxon>Bacteria</taxon>
        <taxon>Bacillati</taxon>
        <taxon>Actinomycetota</taxon>
        <taxon>Actinomycetes</taxon>
        <taxon>Mycobacteriales</taxon>
        <taxon>Mycobacteriaceae</taxon>
        <taxon>Mycobacterium</taxon>
    </lineage>
</organism>
<dbReference type="Proteomes" id="UP000188532">
    <property type="component" value="Unassembled WGS sequence"/>
</dbReference>
<gene>
    <name evidence="2" type="ORF">BZL29_0786</name>
</gene>
<evidence type="ECO:0000313" key="3">
    <source>
        <dbReference type="Proteomes" id="UP000188532"/>
    </source>
</evidence>
<evidence type="ECO:0000313" key="2">
    <source>
        <dbReference type="EMBL" id="OOK83986.1"/>
    </source>
</evidence>
<protein>
    <recommendedName>
        <fullName evidence="1">MDMPI C-terminal domain-containing protein</fullName>
    </recommendedName>
</protein>
<accession>A0A1V3XZ00</accession>
<dbReference type="InterPro" id="IPR010872">
    <property type="entry name" value="MDMPI_C-term_domain"/>
</dbReference>
<comment type="caution">
    <text evidence="2">The sequence shown here is derived from an EMBL/GenBank/DDBJ whole genome shotgun (WGS) entry which is preliminary data.</text>
</comment>
<dbReference type="EMBL" id="MVBN01000001">
    <property type="protein sequence ID" value="OOK83986.1"/>
    <property type="molecule type" value="Genomic_DNA"/>
</dbReference>
<reference evidence="2 3" key="1">
    <citation type="submission" date="2017-02" db="EMBL/GenBank/DDBJ databases">
        <title>Complete genome sequences of Mycobacterium kansasii strains isolated from rhesus macaques.</title>
        <authorList>
            <person name="Panda A."/>
            <person name="Nagaraj S."/>
            <person name="Zhao X."/>
            <person name="Tettelin H."/>
            <person name="Detolla L.J."/>
        </authorList>
    </citation>
    <scope>NUCLEOTIDE SEQUENCE [LARGE SCALE GENOMIC DNA]</scope>
    <source>
        <strain evidence="2 3">11-3469</strain>
    </source>
</reference>
<sequence length="80" mass="8677">MLFELTGPLARTMRVSVDGRAQVVDDFGGQEPTATIRMDGLQFTRLAGGRPMSPARSQDVELGGDEDLAGQIVKRLNFVI</sequence>
<dbReference type="Pfam" id="PF07398">
    <property type="entry name" value="MDMPI_C"/>
    <property type="match status" value="1"/>
</dbReference>
<name>A0A1V3XZ00_MYCKA</name>
<evidence type="ECO:0000259" key="1">
    <source>
        <dbReference type="Pfam" id="PF07398"/>
    </source>
</evidence>
<proteinExistence type="predicted"/>
<feature type="domain" description="MDMPI C-terminal" evidence="1">
    <location>
        <begin position="3"/>
        <end position="70"/>
    </location>
</feature>